<dbReference type="GeneID" id="78296331"/>
<gene>
    <name evidence="10" type="primary">gcvT</name>
    <name evidence="11" type="ORF">C8D82_12618</name>
    <name evidence="10" type="ORF">HF882_07460</name>
</gene>
<dbReference type="PANTHER" id="PTHR43757:SF2">
    <property type="entry name" value="AMINOMETHYLTRANSFERASE, MITOCHONDRIAL"/>
    <property type="match status" value="1"/>
</dbReference>
<reference evidence="10 13" key="2">
    <citation type="submission" date="2020-04" db="EMBL/GenBank/DDBJ databases">
        <authorList>
            <person name="Hitch T.C.A."/>
            <person name="Wylensek D."/>
            <person name="Clavel T."/>
        </authorList>
    </citation>
    <scope>NUCLEOTIDE SEQUENCE [LARGE SCALE GENOMIC DNA]</scope>
    <source>
        <strain evidence="10 13">COR2-253-APC-1A</strain>
    </source>
</reference>
<dbReference type="NCBIfam" id="TIGR00528">
    <property type="entry name" value="gcvT"/>
    <property type="match status" value="1"/>
</dbReference>
<reference evidence="11 12" key="1">
    <citation type="submission" date="2018-04" db="EMBL/GenBank/DDBJ databases">
        <title>Genomic Encyclopedia of Type Strains, Phase IV (KMG-IV): sequencing the most valuable type-strain genomes for metagenomic binning, comparative biology and taxonomic classification.</title>
        <authorList>
            <person name="Goeker M."/>
        </authorList>
    </citation>
    <scope>NUCLEOTIDE SEQUENCE [LARGE SCALE GENOMIC DNA]</scope>
    <source>
        <strain evidence="11 12">DSM 14823</strain>
    </source>
</reference>
<dbReference type="InterPro" id="IPR006222">
    <property type="entry name" value="GCVT_N"/>
</dbReference>
<dbReference type="PANTHER" id="PTHR43757">
    <property type="entry name" value="AMINOMETHYLTRANSFERASE"/>
    <property type="match status" value="1"/>
</dbReference>
<keyword evidence="3" id="KW-0032">Aminotransferase</keyword>
<dbReference type="GO" id="GO:0008168">
    <property type="term" value="F:methyltransferase activity"/>
    <property type="evidence" value="ECO:0007669"/>
    <property type="project" value="UniProtKB-KW"/>
</dbReference>
<evidence type="ECO:0000313" key="10">
    <source>
        <dbReference type="EMBL" id="NMD86419.1"/>
    </source>
</evidence>
<feature type="binding site" evidence="7">
    <location>
        <position position="199"/>
    </location>
    <ligand>
        <name>substrate</name>
    </ligand>
</feature>
<dbReference type="GO" id="GO:0032259">
    <property type="term" value="P:methylation"/>
    <property type="evidence" value="ECO:0007669"/>
    <property type="project" value="UniProtKB-KW"/>
</dbReference>
<dbReference type="Proteomes" id="UP000576225">
    <property type="component" value="Unassembled WGS sequence"/>
</dbReference>
<dbReference type="EMBL" id="QEKH01000026">
    <property type="protein sequence ID" value="PVY38425.1"/>
    <property type="molecule type" value="Genomic_DNA"/>
</dbReference>
<dbReference type="InterPro" id="IPR029043">
    <property type="entry name" value="GcvT/YgfZ_C"/>
</dbReference>
<dbReference type="InterPro" id="IPR013977">
    <property type="entry name" value="GcvT_C"/>
</dbReference>
<evidence type="ECO:0000256" key="1">
    <source>
        <dbReference type="ARBA" id="ARBA00008609"/>
    </source>
</evidence>
<dbReference type="EC" id="2.1.2.10" evidence="2"/>
<comment type="similarity">
    <text evidence="1">Belongs to the GcvT family.</text>
</comment>
<evidence type="ECO:0000259" key="9">
    <source>
        <dbReference type="Pfam" id="PF08669"/>
    </source>
</evidence>
<dbReference type="Gene3D" id="4.10.1250.10">
    <property type="entry name" value="Aminomethyltransferase fragment"/>
    <property type="match status" value="1"/>
</dbReference>
<feature type="domain" description="GCVT N-terminal" evidence="8">
    <location>
        <begin position="11"/>
        <end position="261"/>
    </location>
</feature>
<dbReference type="Proteomes" id="UP000245959">
    <property type="component" value="Unassembled WGS sequence"/>
</dbReference>
<dbReference type="AlphaFoldDB" id="A0A2U1APW2"/>
<accession>A0A2U1APW2</accession>
<dbReference type="GO" id="GO:0006546">
    <property type="term" value="P:glycine catabolic process"/>
    <property type="evidence" value="ECO:0007669"/>
    <property type="project" value="InterPro"/>
</dbReference>
<sequence>MAALKNTPIVEYHIELGAKMVPTSGWNMPLHYGEGIIAEHRHTRKACSVFDMCHKGEFRIAGPEAVRAMDRILARPVADLPVGGCRYNFLLDDDGGVRDDLLAFRMADDDLFLVVNAGNTFADANWIRERLPERGAEFYDLSADIAMLDLQGPRSADVLLELGMKLSDLPGHFHVSLADLDGIRCIISRTGCTGELGFEIYFDAEYADQLWDLFLSTDPVMPAGLGARDTLRLEMGYPVHDHELHREWSPFDSGAGSLIDLESERDFIGKAALLQRKATRQLIAVELEGRRASRPGSAVLNEREEIIGVVTSGSFCPTLEKAAALCSIEIDCAKVPGDRVLLEAGDVRLPGTVVERPFYRNGTAKEKLEPEA</sequence>
<proteinExistence type="inferred from homology"/>
<feature type="domain" description="Aminomethyltransferase C-terminal" evidence="9">
    <location>
        <begin position="280"/>
        <end position="359"/>
    </location>
</feature>
<evidence type="ECO:0000256" key="4">
    <source>
        <dbReference type="ARBA" id="ARBA00022679"/>
    </source>
</evidence>
<keyword evidence="12" id="KW-1185">Reference proteome</keyword>
<dbReference type="Gene3D" id="3.30.1360.120">
    <property type="entry name" value="Probable tRNA modification gtpase trme, domain 1"/>
    <property type="match status" value="1"/>
</dbReference>
<evidence type="ECO:0000259" key="8">
    <source>
        <dbReference type="Pfam" id="PF01571"/>
    </source>
</evidence>
<evidence type="ECO:0000313" key="12">
    <source>
        <dbReference type="Proteomes" id="UP000245959"/>
    </source>
</evidence>
<dbReference type="InterPro" id="IPR028896">
    <property type="entry name" value="GcvT/YgfZ/DmdA"/>
</dbReference>
<keyword evidence="4 11" id="KW-0808">Transferase</keyword>
<protein>
    <recommendedName>
        <fullName evidence="2">aminomethyltransferase</fullName>
        <ecNumber evidence="2">2.1.2.10</ecNumber>
    </recommendedName>
    <alternativeName>
        <fullName evidence="5">Glycine cleavage system T protein</fullName>
    </alternativeName>
</protein>
<keyword evidence="11" id="KW-0489">Methyltransferase</keyword>
<dbReference type="PIRSF" id="PIRSF006487">
    <property type="entry name" value="GcvT"/>
    <property type="match status" value="1"/>
</dbReference>
<dbReference type="NCBIfam" id="NF001567">
    <property type="entry name" value="PRK00389.1"/>
    <property type="match status" value="1"/>
</dbReference>
<name>A0A2U1APW2_9BACT</name>
<evidence type="ECO:0000256" key="5">
    <source>
        <dbReference type="ARBA" id="ARBA00031395"/>
    </source>
</evidence>
<dbReference type="GO" id="GO:0004047">
    <property type="term" value="F:aminomethyltransferase activity"/>
    <property type="evidence" value="ECO:0007669"/>
    <property type="project" value="UniProtKB-EC"/>
</dbReference>
<dbReference type="InterPro" id="IPR027266">
    <property type="entry name" value="TrmE/GcvT-like"/>
</dbReference>
<dbReference type="Pfam" id="PF01571">
    <property type="entry name" value="GCV_T"/>
    <property type="match status" value="1"/>
</dbReference>
<comment type="catalytic activity">
    <reaction evidence="6">
        <text>N(6)-[(R)-S(8)-aminomethyldihydrolipoyl]-L-lysyl-[protein] + (6S)-5,6,7,8-tetrahydrofolate = N(6)-[(R)-dihydrolipoyl]-L-lysyl-[protein] + (6R)-5,10-methylene-5,6,7,8-tetrahydrofolate + NH4(+)</text>
        <dbReference type="Rhea" id="RHEA:16945"/>
        <dbReference type="Rhea" id="RHEA-COMP:10475"/>
        <dbReference type="Rhea" id="RHEA-COMP:10492"/>
        <dbReference type="ChEBI" id="CHEBI:15636"/>
        <dbReference type="ChEBI" id="CHEBI:28938"/>
        <dbReference type="ChEBI" id="CHEBI:57453"/>
        <dbReference type="ChEBI" id="CHEBI:83100"/>
        <dbReference type="ChEBI" id="CHEBI:83143"/>
        <dbReference type="EC" id="2.1.2.10"/>
    </reaction>
</comment>
<evidence type="ECO:0000313" key="11">
    <source>
        <dbReference type="EMBL" id="PVY38425.1"/>
    </source>
</evidence>
<dbReference type="Pfam" id="PF08669">
    <property type="entry name" value="GCV_T_C"/>
    <property type="match status" value="1"/>
</dbReference>
<evidence type="ECO:0000256" key="3">
    <source>
        <dbReference type="ARBA" id="ARBA00022576"/>
    </source>
</evidence>
<dbReference type="Gene3D" id="3.30.70.1400">
    <property type="entry name" value="Aminomethyltransferase beta-barrel domains"/>
    <property type="match status" value="1"/>
</dbReference>
<evidence type="ECO:0000313" key="13">
    <source>
        <dbReference type="Proteomes" id="UP000576225"/>
    </source>
</evidence>
<dbReference type="RefSeq" id="WP_116885044.1">
    <property type="nucleotide sequence ID" value="NZ_CALXNT010000010.1"/>
</dbReference>
<dbReference type="GO" id="GO:0005960">
    <property type="term" value="C:glycine cleavage complex"/>
    <property type="evidence" value="ECO:0007669"/>
    <property type="project" value="InterPro"/>
</dbReference>
<evidence type="ECO:0000256" key="7">
    <source>
        <dbReference type="PIRSR" id="PIRSR006487-1"/>
    </source>
</evidence>
<evidence type="ECO:0000256" key="2">
    <source>
        <dbReference type="ARBA" id="ARBA00012616"/>
    </source>
</evidence>
<dbReference type="InterPro" id="IPR006223">
    <property type="entry name" value="GcvT"/>
</dbReference>
<dbReference type="SUPFAM" id="SSF103025">
    <property type="entry name" value="Folate-binding domain"/>
    <property type="match status" value="1"/>
</dbReference>
<dbReference type="Gene3D" id="2.40.30.110">
    <property type="entry name" value="Aminomethyltransferase beta-barrel domains"/>
    <property type="match status" value="1"/>
</dbReference>
<organism evidence="11 12">
    <name type="scientific">Victivallis vadensis</name>
    <dbReference type="NCBI Taxonomy" id="172901"/>
    <lineage>
        <taxon>Bacteria</taxon>
        <taxon>Pseudomonadati</taxon>
        <taxon>Lentisphaerota</taxon>
        <taxon>Lentisphaeria</taxon>
        <taxon>Victivallales</taxon>
        <taxon>Victivallaceae</taxon>
        <taxon>Victivallis</taxon>
    </lineage>
</organism>
<dbReference type="EMBL" id="JABAEW010000011">
    <property type="protein sequence ID" value="NMD86419.1"/>
    <property type="molecule type" value="Genomic_DNA"/>
</dbReference>
<dbReference type="GO" id="GO:0008483">
    <property type="term" value="F:transaminase activity"/>
    <property type="evidence" value="ECO:0007669"/>
    <property type="project" value="UniProtKB-KW"/>
</dbReference>
<evidence type="ECO:0000256" key="6">
    <source>
        <dbReference type="ARBA" id="ARBA00047665"/>
    </source>
</evidence>
<comment type="caution">
    <text evidence="11">The sequence shown here is derived from an EMBL/GenBank/DDBJ whole genome shotgun (WGS) entry which is preliminary data.</text>
</comment>
<dbReference type="GO" id="GO:0005829">
    <property type="term" value="C:cytosol"/>
    <property type="evidence" value="ECO:0007669"/>
    <property type="project" value="TreeGrafter"/>
</dbReference>
<dbReference type="SUPFAM" id="SSF101790">
    <property type="entry name" value="Aminomethyltransferase beta-barrel domain"/>
    <property type="match status" value="1"/>
</dbReference>